<dbReference type="InParanoid" id="A0A1Y2M9L0"/>
<feature type="compositionally biased region" description="Pro residues" evidence="1">
    <location>
        <begin position="136"/>
        <end position="156"/>
    </location>
</feature>
<accession>A0A1Y2M9L0</accession>
<feature type="region of interest" description="Disordered" evidence="1">
    <location>
        <begin position="98"/>
        <end position="167"/>
    </location>
</feature>
<name>A0A1Y2M9L0_EPING</name>
<proteinExistence type="predicted"/>
<evidence type="ECO:0000256" key="1">
    <source>
        <dbReference type="SAM" id="MobiDB-lite"/>
    </source>
</evidence>
<dbReference type="Proteomes" id="UP000193240">
    <property type="component" value="Unassembled WGS sequence"/>
</dbReference>
<reference evidence="2 3" key="1">
    <citation type="journal article" date="2017" name="Genome Announc.">
        <title>Genome sequence of the saprophytic ascomycete Epicoccum nigrum ICMP 19927 strain isolated from New Zealand.</title>
        <authorList>
            <person name="Fokin M."/>
            <person name="Fleetwood D."/>
            <person name="Weir B.S."/>
            <person name="Villas-Boas S.G."/>
        </authorList>
    </citation>
    <scope>NUCLEOTIDE SEQUENCE [LARGE SCALE GENOMIC DNA]</scope>
    <source>
        <strain evidence="2 3">ICMP 19927</strain>
    </source>
</reference>
<keyword evidence="3" id="KW-1185">Reference proteome</keyword>
<sequence length="199" mass="22190">MLSTIVQWYDSHGIQQEVILPGVLPPKKITKLQEYFQNTPDGPQRILRQMGRADLTWNPAPASQPQRNRAEKITSGSFEGSTQDEVAVMAEMGLLAGPLGEAIEPPKEEEEDEEEEEDKEESLAESEPSKFTGLPPESPSPPVDLPVCRPPTPERSPPGDLGERSWHLRVNQDLTLEKRVYSFEGLMARLQKAKGTLHV</sequence>
<feature type="compositionally biased region" description="Acidic residues" evidence="1">
    <location>
        <begin position="107"/>
        <end position="124"/>
    </location>
</feature>
<organism evidence="2 3">
    <name type="scientific">Epicoccum nigrum</name>
    <name type="common">Soil fungus</name>
    <name type="synonym">Epicoccum purpurascens</name>
    <dbReference type="NCBI Taxonomy" id="105696"/>
    <lineage>
        <taxon>Eukaryota</taxon>
        <taxon>Fungi</taxon>
        <taxon>Dikarya</taxon>
        <taxon>Ascomycota</taxon>
        <taxon>Pezizomycotina</taxon>
        <taxon>Dothideomycetes</taxon>
        <taxon>Pleosporomycetidae</taxon>
        <taxon>Pleosporales</taxon>
        <taxon>Pleosporineae</taxon>
        <taxon>Didymellaceae</taxon>
        <taxon>Epicoccum</taxon>
    </lineage>
</organism>
<protein>
    <submittedName>
        <fullName evidence="2">Uncharacterized protein</fullName>
    </submittedName>
</protein>
<dbReference type="AlphaFoldDB" id="A0A1Y2M9L0"/>
<gene>
    <name evidence="2" type="ORF">B5807_02059</name>
</gene>
<feature type="region of interest" description="Disordered" evidence="1">
    <location>
        <begin position="56"/>
        <end position="80"/>
    </location>
</feature>
<dbReference type="EMBL" id="KZ107839">
    <property type="protein sequence ID" value="OSS52479.1"/>
    <property type="molecule type" value="Genomic_DNA"/>
</dbReference>
<evidence type="ECO:0000313" key="3">
    <source>
        <dbReference type="Proteomes" id="UP000193240"/>
    </source>
</evidence>
<evidence type="ECO:0000313" key="2">
    <source>
        <dbReference type="EMBL" id="OSS52479.1"/>
    </source>
</evidence>